<dbReference type="GO" id="GO:0006412">
    <property type="term" value="P:translation"/>
    <property type="evidence" value="ECO:0007669"/>
    <property type="project" value="UniProtKB-UniRule"/>
</dbReference>
<evidence type="ECO:0000256" key="4">
    <source>
        <dbReference type="HAMAP-Rule" id="MF_00374"/>
    </source>
</evidence>
<reference evidence="5 6" key="1">
    <citation type="submission" date="2018-05" db="EMBL/GenBank/DDBJ databases">
        <title>Draft genome of Methanospirillum lacunae Ki8-1.</title>
        <authorList>
            <person name="Dueholm M.S."/>
            <person name="Nielsen P.H."/>
            <person name="Bakmann L.F."/>
            <person name="Otzen D.E."/>
        </authorList>
    </citation>
    <scope>NUCLEOTIDE SEQUENCE [LARGE SCALE GENOMIC DNA]</scope>
    <source>
        <strain evidence="5 6">Ki8-1</strain>
    </source>
</reference>
<gene>
    <name evidence="5" type="primary">rpmC</name>
    <name evidence="4" type="synonym">rpl29</name>
    <name evidence="5" type="ORF">DK846_13665</name>
</gene>
<dbReference type="GO" id="GO:0003735">
    <property type="term" value="F:structural constituent of ribosome"/>
    <property type="evidence" value="ECO:0007669"/>
    <property type="project" value="InterPro"/>
</dbReference>
<dbReference type="InterPro" id="IPR018254">
    <property type="entry name" value="Ribosomal_uL29_CS"/>
</dbReference>
<dbReference type="NCBIfam" id="TIGR00012">
    <property type="entry name" value="L29"/>
    <property type="match status" value="1"/>
</dbReference>
<evidence type="ECO:0000256" key="3">
    <source>
        <dbReference type="ARBA" id="ARBA00023274"/>
    </source>
</evidence>
<organism evidence="5 6">
    <name type="scientific">Methanospirillum lacunae</name>
    <dbReference type="NCBI Taxonomy" id="668570"/>
    <lineage>
        <taxon>Archaea</taxon>
        <taxon>Methanobacteriati</taxon>
        <taxon>Methanobacteriota</taxon>
        <taxon>Stenosarchaea group</taxon>
        <taxon>Methanomicrobia</taxon>
        <taxon>Methanomicrobiales</taxon>
        <taxon>Methanospirillaceae</taxon>
        <taxon>Methanospirillum</taxon>
    </lineage>
</organism>
<dbReference type="GO" id="GO:0005840">
    <property type="term" value="C:ribosome"/>
    <property type="evidence" value="ECO:0007669"/>
    <property type="project" value="UniProtKB-KW"/>
</dbReference>
<keyword evidence="3 4" id="KW-0687">Ribonucleoprotein</keyword>
<dbReference type="Gene3D" id="1.10.287.310">
    <property type="match status" value="1"/>
</dbReference>
<sequence length="67" mass="7670">MAIFRARDVSQLSDVELVEQVDKLKMELIQYRGKVSAGGAPENPGQIREIRRTIARMKTEQNRRTLA</sequence>
<dbReference type="InterPro" id="IPR036049">
    <property type="entry name" value="Ribosomal_uL29_sf"/>
</dbReference>
<dbReference type="CDD" id="cd00427">
    <property type="entry name" value="Ribosomal_L29_HIP"/>
    <property type="match status" value="1"/>
</dbReference>
<keyword evidence="2 4" id="KW-0689">Ribosomal protein</keyword>
<comment type="similarity">
    <text evidence="1 4">Belongs to the universal ribosomal protein uL29 family.</text>
</comment>
<accession>A0A2V2MXQ4</accession>
<dbReference type="Proteomes" id="UP000245657">
    <property type="component" value="Unassembled WGS sequence"/>
</dbReference>
<name>A0A2V2MXQ4_9EURY</name>
<dbReference type="GeneID" id="97547388"/>
<keyword evidence="6" id="KW-1185">Reference proteome</keyword>
<dbReference type="SUPFAM" id="SSF46561">
    <property type="entry name" value="Ribosomal protein L29 (L29p)"/>
    <property type="match status" value="1"/>
</dbReference>
<dbReference type="InterPro" id="IPR001854">
    <property type="entry name" value="Ribosomal_uL29"/>
</dbReference>
<evidence type="ECO:0000313" key="6">
    <source>
        <dbReference type="Proteomes" id="UP000245657"/>
    </source>
</evidence>
<dbReference type="EMBL" id="QGMY01000009">
    <property type="protein sequence ID" value="PWR71020.1"/>
    <property type="molecule type" value="Genomic_DNA"/>
</dbReference>
<proteinExistence type="inferred from homology"/>
<dbReference type="Pfam" id="PF00831">
    <property type="entry name" value="Ribosomal_L29"/>
    <property type="match status" value="1"/>
</dbReference>
<evidence type="ECO:0000256" key="2">
    <source>
        <dbReference type="ARBA" id="ARBA00022980"/>
    </source>
</evidence>
<evidence type="ECO:0000313" key="5">
    <source>
        <dbReference type="EMBL" id="PWR71020.1"/>
    </source>
</evidence>
<comment type="caution">
    <text evidence="5">The sequence shown here is derived from an EMBL/GenBank/DDBJ whole genome shotgun (WGS) entry which is preliminary data.</text>
</comment>
<dbReference type="HAMAP" id="MF_00374">
    <property type="entry name" value="Ribosomal_uL29"/>
    <property type="match status" value="1"/>
</dbReference>
<dbReference type="AlphaFoldDB" id="A0A2V2MXQ4"/>
<dbReference type="RefSeq" id="WP_109969514.1">
    <property type="nucleotide sequence ID" value="NZ_CP176093.1"/>
</dbReference>
<dbReference type="GO" id="GO:1990904">
    <property type="term" value="C:ribonucleoprotein complex"/>
    <property type="evidence" value="ECO:0007669"/>
    <property type="project" value="UniProtKB-KW"/>
</dbReference>
<protein>
    <recommendedName>
        <fullName evidence="4">Large ribosomal subunit protein uL29</fullName>
    </recommendedName>
</protein>
<evidence type="ECO:0000256" key="1">
    <source>
        <dbReference type="ARBA" id="ARBA00009254"/>
    </source>
</evidence>
<dbReference type="OrthoDB" id="11736at2157"/>
<dbReference type="PROSITE" id="PS00579">
    <property type="entry name" value="RIBOSOMAL_L29"/>
    <property type="match status" value="1"/>
</dbReference>